<dbReference type="GO" id="GO:0006298">
    <property type="term" value="P:mismatch repair"/>
    <property type="evidence" value="ECO:0007669"/>
    <property type="project" value="TreeGrafter"/>
</dbReference>
<dbReference type="GO" id="GO:0030145">
    <property type="term" value="F:manganese ion binding"/>
    <property type="evidence" value="ECO:0007669"/>
    <property type="project" value="UniProtKB-UniRule"/>
</dbReference>
<dbReference type="PROSITE" id="PS51975">
    <property type="entry name" value="RNASE_H_2"/>
    <property type="match status" value="1"/>
</dbReference>
<evidence type="ECO:0000256" key="8">
    <source>
        <dbReference type="ARBA" id="ARBA00022490"/>
    </source>
</evidence>
<keyword evidence="12 14" id="KW-0378">Hydrolase</keyword>
<dbReference type="AlphaFoldDB" id="A0A1W9NZN9"/>
<evidence type="ECO:0000256" key="1">
    <source>
        <dbReference type="ARBA" id="ARBA00000077"/>
    </source>
</evidence>
<feature type="binding site" evidence="14 15">
    <location>
        <position position="115"/>
    </location>
    <ligand>
        <name>a divalent metal cation</name>
        <dbReference type="ChEBI" id="CHEBI:60240"/>
    </ligand>
</feature>
<evidence type="ECO:0000313" key="18">
    <source>
        <dbReference type="EMBL" id="OQX51460.1"/>
    </source>
</evidence>
<keyword evidence="13 14" id="KW-0464">Manganese</keyword>
<feature type="binding site" evidence="14 15">
    <location>
        <position position="23"/>
    </location>
    <ligand>
        <name>a divalent metal cation</name>
        <dbReference type="ChEBI" id="CHEBI:60240"/>
    </ligand>
</feature>
<dbReference type="Gene3D" id="3.30.420.10">
    <property type="entry name" value="Ribonuclease H-like superfamily/Ribonuclease H"/>
    <property type="match status" value="1"/>
</dbReference>
<dbReference type="GO" id="GO:0043137">
    <property type="term" value="P:DNA replication, removal of RNA primer"/>
    <property type="evidence" value="ECO:0007669"/>
    <property type="project" value="TreeGrafter"/>
</dbReference>
<dbReference type="InterPro" id="IPR024567">
    <property type="entry name" value="RNase_HII/HIII_dom"/>
</dbReference>
<dbReference type="SUPFAM" id="SSF53098">
    <property type="entry name" value="Ribonuclease H-like"/>
    <property type="match status" value="1"/>
</dbReference>
<sequence length="206" mass="23278">MIEPHWEKSLWRKGYQHVAGIDEAGRGALAGPLVSAAVVFDPTKPIPKGINDSKLLSPKRRQALALQIIKTAKNFSWAQISARQIDQKGISWATQEAFYQTVLDLEEEPDFIFLDAYRAAKIKNISQQALIKGDQKILSVAAASILAKVFRDWLMAKTYDALYPIYNFKKHKGYGTKEHITIIKKVGICPIHRKSYLNPLWQTEDG</sequence>
<keyword evidence="9 14" id="KW-0540">Nuclease</keyword>
<dbReference type="GO" id="GO:0004523">
    <property type="term" value="F:RNA-DNA hybrid ribonuclease activity"/>
    <property type="evidence" value="ECO:0007669"/>
    <property type="project" value="UniProtKB-UniRule"/>
</dbReference>
<evidence type="ECO:0000256" key="14">
    <source>
        <dbReference type="HAMAP-Rule" id="MF_00052"/>
    </source>
</evidence>
<comment type="function">
    <text evidence="3 14 16">Endonuclease that specifically degrades the RNA of RNA-DNA hybrids.</text>
</comment>
<evidence type="ECO:0000256" key="10">
    <source>
        <dbReference type="ARBA" id="ARBA00022723"/>
    </source>
</evidence>
<dbReference type="GO" id="GO:0005737">
    <property type="term" value="C:cytoplasm"/>
    <property type="evidence" value="ECO:0007669"/>
    <property type="project" value="UniProtKB-SubCell"/>
</dbReference>
<dbReference type="PANTHER" id="PTHR10954:SF18">
    <property type="entry name" value="RIBONUCLEASE HII"/>
    <property type="match status" value="1"/>
</dbReference>
<comment type="catalytic activity">
    <reaction evidence="1 14 15 16">
        <text>Endonucleolytic cleavage to 5'-phosphomonoester.</text>
        <dbReference type="EC" id="3.1.26.4"/>
    </reaction>
</comment>
<keyword evidence="11 14" id="KW-0255">Endonuclease</keyword>
<keyword evidence="10 14" id="KW-0479">Metal-binding</keyword>
<protein>
    <recommendedName>
        <fullName evidence="7 14">Ribonuclease HII</fullName>
        <shortName evidence="14">RNase HII</shortName>
        <ecNumber evidence="6 14">3.1.26.4</ecNumber>
    </recommendedName>
</protein>
<evidence type="ECO:0000256" key="12">
    <source>
        <dbReference type="ARBA" id="ARBA00022801"/>
    </source>
</evidence>
<proteinExistence type="inferred from homology"/>
<keyword evidence="8 14" id="KW-0963">Cytoplasm</keyword>
<evidence type="ECO:0000256" key="6">
    <source>
        <dbReference type="ARBA" id="ARBA00012180"/>
    </source>
</evidence>
<evidence type="ECO:0000256" key="11">
    <source>
        <dbReference type="ARBA" id="ARBA00022759"/>
    </source>
</evidence>
<comment type="subcellular location">
    <subcellularLocation>
        <location evidence="4 14">Cytoplasm</location>
    </subcellularLocation>
</comment>
<evidence type="ECO:0000256" key="15">
    <source>
        <dbReference type="PROSITE-ProRule" id="PRU01319"/>
    </source>
</evidence>
<evidence type="ECO:0000256" key="9">
    <source>
        <dbReference type="ARBA" id="ARBA00022722"/>
    </source>
</evidence>
<dbReference type="EMBL" id="MZGJ01000003">
    <property type="protein sequence ID" value="OQX51460.1"/>
    <property type="molecule type" value="Genomic_DNA"/>
</dbReference>
<dbReference type="CDD" id="cd07182">
    <property type="entry name" value="RNase_HII_bacteria_HII_like"/>
    <property type="match status" value="1"/>
</dbReference>
<dbReference type="PANTHER" id="PTHR10954">
    <property type="entry name" value="RIBONUCLEASE H2 SUBUNIT A"/>
    <property type="match status" value="1"/>
</dbReference>
<feature type="domain" description="RNase H type-2" evidence="17">
    <location>
        <begin position="16"/>
        <end position="206"/>
    </location>
</feature>
<comment type="caution">
    <text evidence="18">The sequence shown here is derived from an EMBL/GenBank/DDBJ whole genome shotgun (WGS) entry which is preliminary data.</text>
</comment>
<accession>A0A1W9NZN9</accession>
<evidence type="ECO:0000256" key="3">
    <source>
        <dbReference type="ARBA" id="ARBA00004065"/>
    </source>
</evidence>
<comment type="cofactor">
    <cofactor evidence="2">
        <name>Mg(2+)</name>
        <dbReference type="ChEBI" id="CHEBI:18420"/>
    </cofactor>
</comment>
<evidence type="ECO:0000313" key="19">
    <source>
        <dbReference type="Proteomes" id="UP000192520"/>
    </source>
</evidence>
<dbReference type="GO" id="GO:0003723">
    <property type="term" value="F:RNA binding"/>
    <property type="evidence" value="ECO:0007669"/>
    <property type="project" value="UniProtKB-UniRule"/>
</dbReference>
<evidence type="ECO:0000259" key="17">
    <source>
        <dbReference type="PROSITE" id="PS51975"/>
    </source>
</evidence>
<dbReference type="STRING" id="1968527.B5M47_00460"/>
<organism evidence="18 19">
    <name type="scientific">candidate division CPR3 bacterium 4484_211</name>
    <dbReference type="NCBI Taxonomy" id="1968527"/>
    <lineage>
        <taxon>Bacteria</taxon>
        <taxon>Bacteria division CPR3</taxon>
    </lineage>
</organism>
<evidence type="ECO:0000256" key="13">
    <source>
        <dbReference type="ARBA" id="ARBA00023211"/>
    </source>
</evidence>
<evidence type="ECO:0000256" key="2">
    <source>
        <dbReference type="ARBA" id="ARBA00001946"/>
    </source>
</evidence>
<comment type="cofactor">
    <cofactor evidence="14 15">
        <name>Mn(2+)</name>
        <dbReference type="ChEBI" id="CHEBI:29035"/>
    </cofactor>
    <cofactor evidence="14 15">
        <name>Mg(2+)</name>
        <dbReference type="ChEBI" id="CHEBI:18420"/>
    </cofactor>
    <text evidence="14 15">Manganese or magnesium. Binds 1 divalent metal ion per monomer in the absence of substrate. May bind a second metal ion after substrate binding.</text>
</comment>
<dbReference type="HAMAP" id="MF_00052_B">
    <property type="entry name" value="RNase_HII_B"/>
    <property type="match status" value="1"/>
</dbReference>
<evidence type="ECO:0000256" key="5">
    <source>
        <dbReference type="ARBA" id="ARBA00007383"/>
    </source>
</evidence>
<dbReference type="NCBIfam" id="NF000595">
    <property type="entry name" value="PRK00015.1-3"/>
    <property type="match status" value="1"/>
</dbReference>
<dbReference type="Pfam" id="PF01351">
    <property type="entry name" value="RNase_HII"/>
    <property type="match status" value="1"/>
</dbReference>
<dbReference type="EC" id="3.1.26.4" evidence="6 14"/>
<evidence type="ECO:0000256" key="16">
    <source>
        <dbReference type="RuleBase" id="RU003515"/>
    </source>
</evidence>
<dbReference type="Proteomes" id="UP000192520">
    <property type="component" value="Unassembled WGS sequence"/>
</dbReference>
<comment type="similarity">
    <text evidence="5 14 16">Belongs to the RNase HII family.</text>
</comment>
<evidence type="ECO:0000256" key="4">
    <source>
        <dbReference type="ARBA" id="ARBA00004496"/>
    </source>
</evidence>
<name>A0A1W9NZN9_UNCC3</name>
<feature type="binding site" evidence="14 15">
    <location>
        <position position="22"/>
    </location>
    <ligand>
        <name>a divalent metal cation</name>
        <dbReference type="ChEBI" id="CHEBI:60240"/>
    </ligand>
</feature>
<dbReference type="InterPro" id="IPR022898">
    <property type="entry name" value="RNase_HII"/>
</dbReference>
<dbReference type="InterPro" id="IPR036397">
    <property type="entry name" value="RNaseH_sf"/>
</dbReference>
<reference evidence="19" key="1">
    <citation type="submission" date="2017-03" db="EMBL/GenBank/DDBJ databases">
        <title>Novel pathways for hydrocarbon cycling and metabolic interdependencies in hydrothermal sediment communities.</title>
        <authorList>
            <person name="Dombrowski N."/>
            <person name="Seitz K."/>
            <person name="Teske A."/>
            <person name="Baker B."/>
        </authorList>
    </citation>
    <scope>NUCLEOTIDE SEQUENCE [LARGE SCALE GENOMIC DNA]</scope>
</reference>
<evidence type="ECO:0000256" key="7">
    <source>
        <dbReference type="ARBA" id="ARBA00019179"/>
    </source>
</evidence>
<dbReference type="InterPro" id="IPR012337">
    <property type="entry name" value="RNaseH-like_sf"/>
</dbReference>
<gene>
    <name evidence="14" type="primary">rnhB</name>
    <name evidence="18" type="ORF">B5M47_00460</name>
</gene>
<dbReference type="GO" id="GO:0032299">
    <property type="term" value="C:ribonuclease H2 complex"/>
    <property type="evidence" value="ECO:0007669"/>
    <property type="project" value="TreeGrafter"/>
</dbReference>
<dbReference type="InterPro" id="IPR001352">
    <property type="entry name" value="RNase_HII/HIII"/>
</dbReference>